<dbReference type="Pfam" id="PF02565">
    <property type="entry name" value="RecO_C"/>
    <property type="match status" value="1"/>
</dbReference>
<evidence type="ECO:0000256" key="5">
    <source>
        <dbReference type="ARBA" id="ARBA00023204"/>
    </source>
</evidence>
<dbReference type="AlphaFoldDB" id="A0A6V7RH86"/>
<evidence type="ECO:0000259" key="8">
    <source>
        <dbReference type="Pfam" id="PF11967"/>
    </source>
</evidence>
<dbReference type="SUPFAM" id="SSF57863">
    <property type="entry name" value="ArfGap/RecO-like zinc finger"/>
    <property type="match status" value="1"/>
</dbReference>
<evidence type="ECO:0000256" key="6">
    <source>
        <dbReference type="ARBA" id="ARBA00033409"/>
    </source>
</evidence>
<dbReference type="RefSeq" id="WP_186087603.1">
    <property type="nucleotide sequence ID" value="NZ_BMDB01000001.1"/>
</dbReference>
<dbReference type="GO" id="GO:0043590">
    <property type="term" value="C:bacterial nucleoid"/>
    <property type="evidence" value="ECO:0007669"/>
    <property type="project" value="TreeGrafter"/>
</dbReference>
<comment type="similarity">
    <text evidence="1 7">Belongs to the RecO family.</text>
</comment>
<sequence length="246" mass="28594">MIYQDKAIMIRQTNYSESSRIITILTENGASVPLMARGFNKPNSPFASLRQGFQNSLFTYSRHRGMGTLTEVDVIHPYRHMNTDFDLYTGASYVLEAISRVVEEEFPDKTLYDLCKVAFDRLEDGSEMYAVLSFVLIKLFPKYGAALNFDRCIQCGTYDFQKLNRYSFKFHGLLCTDCQTEDNINRSVLIENRIVYLIAFLKHVRINDLNSIDINTETAKKMFKVVEMLFQEYTGEYFKARKMLDI</sequence>
<keyword evidence="3 7" id="KW-0227">DNA damage</keyword>
<dbReference type="SUPFAM" id="SSF50249">
    <property type="entry name" value="Nucleic acid-binding proteins"/>
    <property type="match status" value="1"/>
</dbReference>
<dbReference type="InterPro" id="IPR042242">
    <property type="entry name" value="RecO_C"/>
</dbReference>
<evidence type="ECO:0000256" key="3">
    <source>
        <dbReference type="ARBA" id="ARBA00022763"/>
    </source>
</evidence>
<dbReference type="InterPro" id="IPR037278">
    <property type="entry name" value="ARFGAP/RecO"/>
</dbReference>
<evidence type="ECO:0000256" key="2">
    <source>
        <dbReference type="ARBA" id="ARBA00021310"/>
    </source>
</evidence>
<dbReference type="InterPro" id="IPR003717">
    <property type="entry name" value="RecO"/>
</dbReference>
<dbReference type="InterPro" id="IPR012340">
    <property type="entry name" value="NA-bd_OB-fold"/>
</dbReference>
<protein>
    <recommendedName>
        <fullName evidence="2 7">DNA repair protein RecO</fullName>
    </recommendedName>
    <alternativeName>
        <fullName evidence="6 7">Recombination protein O</fullName>
    </alternativeName>
</protein>
<dbReference type="PANTHER" id="PTHR33991">
    <property type="entry name" value="DNA REPAIR PROTEIN RECO"/>
    <property type="match status" value="1"/>
</dbReference>
<feature type="domain" description="DNA replication/recombination mediator RecO N-terminal" evidence="8">
    <location>
        <begin position="1"/>
        <end position="78"/>
    </location>
</feature>
<dbReference type="PANTHER" id="PTHR33991:SF1">
    <property type="entry name" value="DNA REPAIR PROTEIN RECO"/>
    <property type="match status" value="1"/>
</dbReference>
<dbReference type="Gene3D" id="2.40.50.140">
    <property type="entry name" value="Nucleic acid-binding proteins"/>
    <property type="match status" value="1"/>
</dbReference>
<keyword evidence="10" id="KW-1185">Reference proteome</keyword>
<evidence type="ECO:0000256" key="1">
    <source>
        <dbReference type="ARBA" id="ARBA00007452"/>
    </source>
</evidence>
<dbReference type="GO" id="GO:0006310">
    <property type="term" value="P:DNA recombination"/>
    <property type="evidence" value="ECO:0007669"/>
    <property type="project" value="UniProtKB-UniRule"/>
</dbReference>
<evidence type="ECO:0000256" key="4">
    <source>
        <dbReference type="ARBA" id="ARBA00023172"/>
    </source>
</evidence>
<dbReference type="InterPro" id="IPR022572">
    <property type="entry name" value="DNA_rep/recomb_RecO_N"/>
</dbReference>
<name>A0A6V7RH86_9BACL</name>
<keyword evidence="4 7" id="KW-0233">DNA recombination</keyword>
<dbReference type="GO" id="GO:0006302">
    <property type="term" value="P:double-strand break repair"/>
    <property type="evidence" value="ECO:0007669"/>
    <property type="project" value="TreeGrafter"/>
</dbReference>
<reference evidence="9 10" key="1">
    <citation type="submission" date="2020-07" db="EMBL/GenBank/DDBJ databases">
        <authorList>
            <person name="Criscuolo A."/>
        </authorList>
    </citation>
    <scope>NUCLEOTIDE SEQUENCE [LARGE SCALE GENOMIC DNA]</scope>
    <source>
        <strain evidence="10">CIP 111030</strain>
    </source>
</reference>
<dbReference type="Proteomes" id="UP000521032">
    <property type="component" value="Unassembled WGS sequence"/>
</dbReference>
<dbReference type="NCBIfam" id="TIGR00613">
    <property type="entry name" value="reco"/>
    <property type="match status" value="1"/>
</dbReference>
<evidence type="ECO:0000313" key="10">
    <source>
        <dbReference type="Proteomes" id="UP000521032"/>
    </source>
</evidence>
<organism evidence="9 10">
    <name type="scientific">Phocicoccus schoeneichii</name>
    <dbReference type="NCBI Taxonomy" id="1812261"/>
    <lineage>
        <taxon>Bacteria</taxon>
        <taxon>Bacillati</taxon>
        <taxon>Bacillota</taxon>
        <taxon>Bacilli</taxon>
        <taxon>Bacillales</taxon>
        <taxon>Salinicoccaceae</taxon>
        <taxon>Phocicoccus</taxon>
    </lineage>
</organism>
<gene>
    <name evidence="7 9" type="primary">recO</name>
    <name evidence="9" type="ORF">JEOSCH030_01190</name>
</gene>
<dbReference type="Gene3D" id="1.20.1440.120">
    <property type="entry name" value="Recombination protein O, C-terminal domain"/>
    <property type="match status" value="1"/>
</dbReference>
<accession>A0A6V7RH86</accession>
<comment type="caution">
    <text evidence="9">The sequence shown here is derived from an EMBL/GenBank/DDBJ whole genome shotgun (WGS) entry which is preliminary data.</text>
</comment>
<dbReference type="EMBL" id="CAJEWE010000010">
    <property type="protein sequence ID" value="CAD2076962.1"/>
    <property type="molecule type" value="Genomic_DNA"/>
</dbReference>
<evidence type="ECO:0000256" key="7">
    <source>
        <dbReference type="HAMAP-Rule" id="MF_00201"/>
    </source>
</evidence>
<comment type="function">
    <text evidence="7">Involved in DNA repair and RecF pathway recombination.</text>
</comment>
<dbReference type="Pfam" id="PF11967">
    <property type="entry name" value="RecO_N"/>
    <property type="match status" value="1"/>
</dbReference>
<proteinExistence type="inferred from homology"/>
<keyword evidence="5 7" id="KW-0234">DNA repair</keyword>
<dbReference type="HAMAP" id="MF_00201">
    <property type="entry name" value="RecO"/>
    <property type="match status" value="1"/>
</dbReference>
<evidence type="ECO:0000313" key="9">
    <source>
        <dbReference type="EMBL" id="CAD2076962.1"/>
    </source>
</evidence>